<dbReference type="InterPro" id="IPR023186">
    <property type="entry name" value="IUNH"/>
</dbReference>
<dbReference type="Pfam" id="PF01156">
    <property type="entry name" value="IU_nuc_hydro"/>
    <property type="match status" value="1"/>
</dbReference>
<dbReference type="AlphaFoldDB" id="A0A286GU73"/>
<accession>A0A286GU73</accession>
<organism evidence="4 5">
    <name type="scientific">Blastococcus haudaquaticus</name>
    <dbReference type="NCBI Taxonomy" id="1938745"/>
    <lineage>
        <taxon>Bacteria</taxon>
        <taxon>Bacillati</taxon>
        <taxon>Actinomycetota</taxon>
        <taxon>Actinomycetes</taxon>
        <taxon>Geodermatophilales</taxon>
        <taxon>Geodermatophilaceae</taxon>
        <taxon>Blastococcus</taxon>
    </lineage>
</organism>
<dbReference type="GO" id="GO:0008477">
    <property type="term" value="F:purine nucleosidase activity"/>
    <property type="evidence" value="ECO:0007669"/>
    <property type="project" value="TreeGrafter"/>
</dbReference>
<dbReference type="EMBL" id="OCNK01000002">
    <property type="protein sequence ID" value="SOD99058.1"/>
    <property type="molecule type" value="Genomic_DNA"/>
</dbReference>
<dbReference type="RefSeq" id="WP_097183838.1">
    <property type="nucleotide sequence ID" value="NZ_OCNK01000002.1"/>
</dbReference>
<gene>
    <name evidence="4" type="ORF">SAMN06272739_2153</name>
</gene>
<proteinExistence type="predicted"/>
<evidence type="ECO:0000259" key="3">
    <source>
        <dbReference type="Pfam" id="PF01156"/>
    </source>
</evidence>
<keyword evidence="1" id="KW-0378">Hydrolase</keyword>
<dbReference type="OrthoDB" id="9797882at2"/>
<dbReference type="SUPFAM" id="SSF53590">
    <property type="entry name" value="Nucleoside hydrolase"/>
    <property type="match status" value="1"/>
</dbReference>
<dbReference type="GO" id="GO:0005829">
    <property type="term" value="C:cytosol"/>
    <property type="evidence" value="ECO:0007669"/>
    <property type="project" value="TreeGrafter"/>
</dbReference>
<dbReference type="GO" id="GO:0006152">
    <property type="term" value="P:purine nucleoside catabolic process"/>
    <property type="evidence" value="ECO:0007669"/>
    <property type="project" value="TreeGrafter"/>
</dbReference>
<evidence type="ECO:0000256" key="1">
    <source>
        <dbReference type="ARBA" id="ARBA00022801"/>
    </source>
</evidence>
<evidence type="ECO:0000313" key="4">
    <source>
        <dbReference type="EMBL" id="SOD99058.1"/>
    </source>
</evidence>
<dbReference type="Gene3D" id="3.90.245.10">
    <property type="entry name" value="Ribonucleoside hydrolase-like"/>
    <property type="match status" value="1"/>
</dbReference>
<evidence type="ECO:0000256" key="2">
    <source>
        <dbReference type="ARBA" id="ARBA00023295"/>
    </source>
</evidence>
<evidence type="ECO:0000313" key="5">
    <source>
        <dbReference type="Proteomes" id="UP000219482"/>
    </source>
</evidence>
<sequence>MTGSTAPLQVVVDTDTGIDDALALLYLAGRPDVEVAAVTSVFGNCSVDDALLNIGLVMRLAGLEDVPVAAGAAGPVDGRPASLAPYVHGADGLGDLGLERPSPAVVDRSSAEYLVELANSAPGRYDLLPLGPLTNVALALELDPLVLTKFRSTVLMGGSGPFPPLGVAQIVDANVSNDPEAARAVFAAPRSRLVMVGVNVGVTTVVDEAAVQLLHRSGTPGGEFTAAVLESYMDFYQYAWGRRVSPAWDGLAAGLLVEPRWITSFLEGPVAVVPDGRLSRAHLLRTAEGLPVPFAQEEARTAPRTTVVTGVDAAGFLGDFLAVLAGTRG</sequence>
<protein>
    <submittedName>
        <fullName evidence="4">Purine nucleosidase</fullName>
    </submittedName>
</protein>
<keyword evidence="5" id="KW-1185">Reference proteome</keyword>
<dbReference type="PANTHER" id="PTHR12304:SF4">
    <property type="entry name" value="URIDINE NUCLEOSIDASE"/>
    <property type="match status" value="1"/>
</dbReference>
<dbReference type="InterPro" id="IPR001910">
    <property type="entry name" value="Inosine/uridine_hydrolase_dom"/>
</dbReference>
<keyword evidence="2" id="KW-0326">Glycosidase</keyword>
<dbReference type="CDD" id="cd02650">
    <property type="entry name" value="nuc_hydro_CaPnhB"/>
    <property type="match status" value="1"/>
</dbReference>
<dbReference type="PANTHER" id="PTHR12304">
    <property type="entry name" value="INOSINE-URIDINE PREFERRING NUCLEOSIDE HYDROLASE"/>
    <property type="match status" value="1"/>
</dbReference>
<feature type="domain" description="Inosine/uridine-preferring nucleoside hydrolase" evidence="3">
    <location>
        <begin position="10"/>
        <end position="317"/>
    </location>
</feature>
<dbReference type="InterPro" id="IPR036452">
    <property type="entry name" value="Ribo_hydro-like"/>
</dbReference>
<reference evidence="5" key="1">
    <citation type="submission" date="2017-09" db="EMBL/GenBank/DDBJ databases">
        <authorList>
            <person name="Varghese N."/>
            <person name="Submissions S."/>
        </authorList>
    </citation>
    <scope>NUCLEOTIDE SEQUENCE [LARGE SCALE GENOMIC DNA]</scope>
    <source>
        <strain evidence="5">DSM 44270</strain>
    </source>
</reference>
<name>A0A286GU73_9ACTN</name>
<dbReference type="Proteomes" id="UP000219482">
    <property type="component" value="Unassembled WGS sequence"/>
</dbReference>